<name>A0ABP0YT95_9ROSI</name>
<feature type="compositionally biased region" description="Basic and acidic residues" evidence="1">
    <location>
        <begin position="120"/>
        <end position="141"/>
    </location>
</feature>
<sequence length="149" mass="16151">MDHEGNGLRIKIKVRNGSNDDGKKQVCSIGHMRIHSETTMEKGLLFQPSTPAAATRRSSSSSSFSSSSSAVVDCSISLPSWSLTGRRGRKSTSTTAAAAATTTVLIFDVLPGANRMEIETHLDNEKLPKRKVHSEENKNESYGEGIQMQ</sequence>
<dbReference type="EMBL" id="OZ021739">
    <property type="protein sequence ID" value="CAK9321712.1"/>
    <property type="molecule type" value="Genomic_DNA"/>
</dbReference>
<reference evidence="2 3" key="1">
    <citation type="submission" date="2024-03" db="EMBL/GenBank/DDBJ databases">
        <authorList>
            <person name="Gkanogiannis A."/>
            <person name="Becerra Lopez-Lavalle L."/>
        </authorList>
    </citation>
    <scope>NUCLEOTIDE SEQUENCE [LARGE SCALE GENOMIC DNA]</scope>
</reference>
<organism evidence="2 3">
    <name type="scientific">Citrullus colocynthis</name>
    <name type="common">colocynth</name>
    <dbReference type="NCBI Taxonomy" id="252529"/>
    <lineage>
        <taxon>Eukaryota</taxon>
        <taxon>Viridiplantae</taxon>
        <taxon>Streptophyta</taxon>
        <taxon>Embryophyta</taxon>
        <taxon>Tracheophyta</taxon>
        <taxon>Spermatophyta</taxon>
        <taxon>Magnoliopsida</taxon>
        <taxon>eudicotyledons</taxon>
        <taxon>Gunneridae</taxon>
        <taxon>Pentapetalae</taxon>
        <taxon>rosids</taxon>
        <taxon>fabids</taxon>
        <taxon>Cucurbitales</taxon>
        <taxon>Cucurbitaceae</taxon>
        <taxon>Benincaseae</taxon>
        <taxon>Citrullus</taxon>
    </lineage>
</organism>
<feature type="compositionally biased region" description="Low complexity" evidence="1">
    <location>
        <begin position="58"/>
        <end position="69"/>
    </location>
</feature>
<dbReference type="Proteomes" id="UP001642487">
    <property type="component" value="Chromosome 5"/>
</dbReference>
<feature type="region of interest" description="Disordered" evidence="1">
    <location>
        <begin position="1"/>
        <end position="24"/>
    </location>
</feature>
<feature type="region of interest" description="Disordered" evidence="1">
    <location>
        <begin position="48"/>
        <end position="69"/>
    </location>
</feature>
<gene>
    <name evidence="2" type="ORF">CITCOLO1_LOCUS13800</name>
</gene>
<evidence type="ECO:0000313" key="3">
    <source>
        <dbReference type="Proteomes" id="UP001642487"/>
    </source>
</evidence>
<proteinExistence type="predicted"/>
<accession>A0ABP0YT95</accession>
<evidence type="ECO:0000256" key="1">
    <source>
        <dbReference type="SAM" id="MobiDB-lite"/>
    </source>
</evidence>
<evidence type="ECO:0000313" key="2">
    <source>
        <dbReference type="EMBL" id="CAK9321712.1"/>
    </source>
</evidence>
<keyword evidence="3" id="KW-1185">Reference proteome</keyword>
<protein>
    <submittedName>
        <fullName evidence="2">Uncharacterized protein</fullName>
    </submittedName>
</protein>
<feature type="region of interest" description="Disordered" evidence="1">
    <location>
        <begin position="120"/>
        <end position="149"/>
    </location>
</feature>